<evidence type="ECO:0000313" key="2">
    <source>
        <dbReference type="Proteomes" id="UP000799438"/>
    </source>
</evidence>
<accession>A0A6A6BKT4</accession>
<keyword evidence="2" id="KW-1185">Reference proteome</keyword>
<dbReference type="Proteomes" id="UP000799438">
    <property type="component" value="Unassembled WGS sequence"/>
</dbReference>
<gene>
    <name evidence="1" type="ORF">K452DRAFT_285051</name>
</gene>
<name>A0A6A6BKT4_9PEZI</name>
<reference evidence="1" key="1">
    <citation type="journal article" date="2020" name="Stud. Mycol.">
        <title>101 Dothideomycetes genomes: a test case for predicting lifestyles and emergence of pathogens.</title>
        <authorList>
            <person name="Haridas S."/>
            <person name="Albert R."/>
            <person name="Binder M."/>
            <person name="Bloem J."/>
            <person name="Labutti K."/>
            <person name="Salamov A."/>
            <person name="Andreopoulos B."/>
            <person name="Baker S."/>
            <person name="Barry K."/>
            <person name="Bills G."/>
            <person name="Bluhm B."/>
            <person name="Cannon C."/>
            <person name="Castanera R."/>
            <person name="Culley D."/>
            <person name="Daum C."/>
            <person name="Ezra D."/>
            <person name="Gonzalez J."/>
            <person name="Henrissat B."/>
            <person name="Kuo A."/>
            <person name="Liang C."/>
            <person name="Lipzen A."/>
            <person name="Lutzoni F."/>
            <person name="Magnuson J."/>
            <person name="Mondo S."/>
            <person name="Nolan M."/>
            <person name="Ohm R."/>
            <person name="Pangilinan J."/>
            <person name="Park H.-J."/>
            <person name="Ramirez L."/>
            <person name="Alfaro M."/>
            <person name="Sun H."/>
            <person name="Tritt A."/>
            <person name="Yoshinaga Y."/>
            <person name="Zwiers L.-H."/>
            <person name="Turgeon B."/>
            <person name="Goodwin S."/>
            <person name="Spatafora J."/>
            <person name="Crous P."/>
            <person name="Grigoriev I."/>
        </authorList>
    </citation>
    <scope>NUCLEOTIDE SEQUENCE</scope>
    <source>
        <strain evidence="1">CBS 121167</strain>
    </source>
</reference>
<dbReference type="RefSeq" id="XP_033400442.1">
    <property type="nucleotide sequence ID" value="XM_033540048.1"/>
</dbReference>
<dbReference type="AlphaFoldDB" id="A0A6A6BKT4"/>
<proteinExistence type="predicted"/>
<organism evidence="1 2">
    <name type="scientific">Aplosporella prunicola CBS 121167</name>
    <dbReference type="NCBI Taxonomy" id="1176127"/>
    <lineage>
        <taxon>Eukaryota</taxon>
        <taxon>Fungi</taxon>
        <taxon>Dikarya</taxon>
        <taxon>Ascomycota</taxon>
        <taxon>Pezizomycotina</taxon>
        <taxon>Dothideomycetes</taxon>
        <taxon>Dothideomycetes incertae sedis</taxon>
        <taxon>Botryosphaeriales</taxon>
        <taxon>Aplosporellaceae</taxon>
        <taxon>Aplosporella</taxon>
    </lineage>
</organism>
<evidence type="ECO:0000313" key="1">
    <source>
        <dbReference type="EMBL" id="KAF2144730.1"/>
    </source>
</evidence>
<dbReference type="EMBL" id="ML995479">
    <property type="protein sequence ID" value="KAF2144730.1"/>
    <property type="molecule type" value="Genomic_DNA"/>
</dbReference>
<protein>
    <submittedName>
        <fullName evidence="1">Uncharacterized protein</fullName>
    </submittedName>
</protein>
<sequence length="109" mass="11786">MAVYSARCIVQYVQSNPNPTQRPTNNIASCFKTIHALSISISTPSATPLPLLTPPSLLLFSSHYSFPIRPSRFPFPAATRSPASQFPVSPTPGSPYIRGPYRARAIALG</sequence>
<dbReference type="GeneID" id="54297544"/>